<keyword evidence="1" id="KW-0812">Transmembrane</keyword>
<comment type="caution">
    <text evidence="2">The sequence shown here is derived from an EMBL/GenBank/DDBJ whole genome shotgun (WGS) entry which is preliminary data.</text>
</comment>
<protein>
    <submittedName>
        <fullName evidence="2">Uncharacterized protein</fullName>
    </submittedName>
</protein>
<keyword evidence="1" id="KW-0472">Membrane</keyword>
<evidence type="ECO:0000256" key="1">
    <source>
        <dbReference type="SAM" id="Phobius"/>
    </source>
</evidence>
<sequence length="244" mass="27093">MPRDIQDNGLWKEAQSAERQSELGWANCKELKSGKRSHLNSENSKKLCKQATLYTSAALCRARIARQEQEWESGSAGRSAKKNRFREKGGSLGKLLKYDEKFDLGLEKAMRYRDRIIGLEEDSFGEYCAGCATSTMNSFRLASALTKRTQANVARSFSKGPIPTSTSMTVDGIKVVGVDHLTNSSMRSAYRSKYWLSDPGSYPLIAILAGAGFFCTGFGLYFLANAPDVQISPAKRNAVMRDWK</sequence>
<name>K0T7X9_THAOC</name>
<accession>K0T7X9</accession>
<dbReference type="AlphaFoldDB" id="K0T7X9"/>
<keyword evidence="3" id="KW-1185">Reference proteome</keyword>
<proteinExistence type="predicted"/>
<evidence type="ECO:0000313" key="3">
    <source>
        <dbReference type="Proteomes" id="UP000266841"/>
    </source>
</evidence>
<organism evidence="2 3">
    <name type="scientific">Thalassiosira oceanica</name>
    <name type="common">Marine diatom</name>
    <dbReference type="NCBI Taxonomy" id="159749"/>
    <lineage>
        <taxon>Eukaryota</taxon>
        <taxon>Sar</taxon>
        <taxon>Stramenopiles</taxon>
        <taxon>Ochrophyta</taxon>
        <taxon>Bacillariophyta</taxon>
        <taxon>Coscinodiscophyceae</taxon>
        <taxon>Thalassiosirophycidae</taxon>
        <taxon>Thalassiosirales</taxon>
        <taxon>Thalassiosiraceae</taxon>
        <taxon>Thalassiosira</taxon>
    </lineage>
</organism>
<dbReference type="Pfam" id="PF06522">
    <property type="entry name" value="B12D"/>
    <property type="match status" value="1"/>
</dbReference>
<evidence type="ECO:0000313" key="2">
    <source>
        <dbReference type="EMBL" id="EJK74918.1"/>
    </source>
</evidence>
<keyword evidence="1" id="KW-1133">Transmembrane helix</keyword>
<dbReference type="Proteomes" id="UP000266841">
    <property type="component" value="Unassembled WGS sequence"/>
</dbReference>
<dbReference type="InterPro" id="IPR010530">
    <property type="entry name" value="B12D"/>
</dbReference>
<feature type="transmembrane region" description="Helical" evidence="1">
    <location>
        <begin position="201"/>
        <end position="224"/>
    </location>
</feature>
<reference evidence="2 3" key="1">
    <citation type="journal article" date="2012" name="Genome Biol.">
        <title>Genome and low-iron response of an oceanic diatom adapted to chronic iron limitation.</title>
        <authorList>
            <person name="Lommer M."/>
            <person name="Specht M."/>
            <person name="Roy A.S."/>
            <person name="Kraemer L."/>
            <person name="Andreson R."/>
            <person name="Gutowska M.A."/>
            <person name="Wolf J."/>
            <person name="Bergner S.V."/>
            <person name="Schilhabel M.B."/>
            <person name="Klostermeier U.C."/>
            <person name="Beiko R.G."/>
            <person name="Rosenstiel P."/>
            <person name="Hippler M."/>
            <person name="Laroche J."/>
        </authorList>
    </citation>
    <scope>NUCLEOTIDE SEQUENCE [LARGE SCALE GENOMIC DNA]</scope>
    <source>
        <strain evidence="2 3">CCMP1005</strain>
    </source>
</reference>
<dbReference type="OrthoDB" id="48127at2759"/>
<gene>
    <name evidence="2" type="ORF">THAOC_03375</name>
</gene>
<dbReference type="EMBL" id="AGNL01003257">
    <property type="protein sequence ID" value="EJK74918.1"/>
    <property type="molecule type" value="Genomic_DNA"/>
</dbReference>